<accession>A0A6B8RYT9</accession>
<protein>
    <submittedName>
        <fullName evidence="7">VWA domain-containing protein</fullName>
    </submittedName>
</protein>
<dbReference type="EMBL" id="CP034235">
    <property type="protein sequence ID" value="QGR00059.1"/>
    <property type="molecule type" value="Genomic_DNA"/>
</dbReference>
<evidence type="ECO:0000256" key="4">
    <source>
        <dbReference type="ARBA" id="ARBA00023136"/>
    </source>
</evidence>
<proteinExistence type="predicted"/>
<evidence type="ECO:0000313" key="7">
    <source>
        <dbReference type="EMBL" id="QGR00059.1"/>
    </source>
</evidence>
<dbReference type="PROSITE" id="PS50234">
    <property type="entry name" value="VWFA"/>
    <property type="match status" value="1"/>
</dbReference>
<evidence type="ECO:0000259" key="6">
    <source>
        <dbReference type="PROSITE" id="PS50234"/>
    </source>
</evidence>
<organism evidence="7 8">
    <name type="scientific">Paenibacillus psychroresistens</name>
    <dbReference type="NCBI Taxonomy" id="1778678"/>
    <lineage>
        <taxon>Bacteria</taxon>
        <taxon>Bacillati</taxon>
        <taxon>Bacillota</taxon>
        <taxon>Bacilli</taxon>
        <taxon>Bacillales</taxon>
        <taxon>Paenibacillaceae</taxon>
        <taxon>Paenibacillus</taxon>
    </lineage>
</organism>
<evidence type="ECO:0000256" key="3">
    <source>
        <dbReference type="ARBA" id="ARBA00022989"/>
    </source>
</evidence>
<keyword evidence="3 5" id="KW-1133">Transmembrane helix</keyword>
<sequence length="324" mass="35907">MQFTNWYFLLCIPVLIYIFTIFIGKKKHALKFSSVQLLKSAGLRKTIKHKIGKYIILAGLILLIAALARPQLPEKDAPVQQKGIDISLVLDVSGSMQSVDFEPNRLEVARHTLQDFVDERPQDRLSFIVFAGTAYTRVPLTLDHNIIKESLGEVSSESVNEEGTAIGMAISVGLNRLKKSEAASKILILVTDGDNNAGTINPDTASELAKDMGVKIYTIGVGTDKTIIPVQDAFGGTQYQQSEGGLNEPLLQKAADVTGGQYYRAKDSKALSQIFTNINMLEKSEFNQDNFHQYTELAFMLIQIALILLLAGIFLDRYYYIQVP</sequence>
<evidence type="ECO:0000256" key="1">
    <source>
        <dbReference type="ARBA" id="ARBA00022475"/>
    </source>
</evidence>
<gene>
    <name evidence="7" type="ORF">EHS13_12555</name>
</gene>
<dbReference type="PANTHER" id="PTHR22550">
    <property type="entry name" value="SPORE GERMINATION PROTEIN"/>
    <property type="match status" value="1"/>
</dbReference>
<evidence type="ECO:0000256" key="2">
    <source>
        <dbReference type="ARBA" id="ARBA00022692"/>
    </source>
</evidence>
<dbReference type="Proteomes" id="UP000426246">
    <property type="component" value="Chromosome"/>
</dbReference>
<dbReference type="InterPro" id="IPR036465">
    <property type="entry name" value="vWFA_dom_sf"/>
</dbReference>
<dbReference type="InterPro" id="IPR050768">
    <property type="entry name" value="UPF0353/GerABKA_families"/>
</dbReference>
<keyword evidence="8" id="KW-1185">Reference proteome</keyword>
<dbReference type="InterPro" id="IPR024163">
    <property type="entry name" value="Aerotolerance_reg_N"/>
</dbReference>
<dbReference type="Pfam" id="PF07584">
    <property type="entry name" value="BatA"/>
    <property type="match status" value="1"/>
</dbReference>
<feature type="transmembrane region" description="Helical" evidence="5">
    <location>
        <begin position="6"/>
        <end position="24"/>
    </location>
</feature>
<dbReference type="Pfam" id="PF00092">
    <property type="entry name" value="VWA"/>
    <property type="match status" value="1"/>
</dbReference>
<dbReference type="Gene3D" id="3.40.50.410">
    <property type="entry name" value="von Willebrand factor, type A domain"/>
    <property type="match status" value="1"/>
</dbReference>
<keyword evidence="2 5" id="KW-0812">Transmembrane</keyword>
<dbReference type="AlphaFoldDB" id="A0A6B8RYT9"/>
<feature type="domain" description="VWFA" evidence="6">
    <location>
        <begin position="85"/>
        <end position="278"/>
    </location>
</feature>
<feature type="transmembrane region" description="Helical" evidence="5">
    <location>
        <begin position="297"/>
        <end position="315"/>
    </location>
</feature>
<dbReference type="KEGG" id="ppsc:EHS13_12555"/>
<dbReference type="SUPFAM" id="SSF53300">
    <property type="entry name" value="vWA-like"/>
    <property type="match status" value="1"/>
</dbReference>
<reference evidence="8" key="1">
    <citation type="submission" date="2018-11" db="EMBL/GenBank/DDBJ databases">
        <title>Complete genome sequence of Paenibacillus sp. ML311-T8.</title>
        <authorList>
            <person name="Nam Y.-D."/>
            <person name="Kang J."/>
            <person name="Chung W.-H."/>
            <person name="Park Y.S."/>
        </authorList>
    </citation>
    <scope>NUCLEOTIDE SEQUENCE [LARGE SCALE GENOMIC DNA]</scope>
    <source>
        <strain evidence="8">ML311-T8</strain>
    </source>
</reference>
<dbReference type="PANTHER" id="PTHR22550:SF5">
    <property type="entry name" value="LEUCINE ZIPPER PROTEIN 4"/>
    <property type="match status" value="1"/>
</dbReference>
<name>A0A6B8RYT9_9BACL</name>
<keyword evidence="1" id="KW-1003">Cell membrane</keyword>
<dbReference type="OrthoDB" id="6206554at2"/>
<dbReference type="InterPro" id="IPR002035">
    <property type="entry name" value="VWF_A"/>
</dbReference>
<feature type="transmembrane region" description="Helical" evidence="5">
    <location>
        <begin position="54"/>
        <end position="72"/>
    </location>
</feature>
<keyword evidence="4 5" id="KW-0472">Membrane</keyword>
<dbReference type="SMART" id="SM00327">
    <property type="entry name" value="VWA"/>
    <property type="match status" value="1"/>
</dbReference>
<evidence type="ECO:0000313" key="8">
    <source>
        <dbReference type="Proteomes" id="UP000426246"/>
    </source>
</evidence>
<evidence type="ECO:0000256" key="5">
    <source>
        <dbReference type="SAM" id="Phobius"/>
    </source>
</evidence>